<dbReference type="InterPro" id="IPR015424">
    <property type="entry name" value="PyrdxlP-dep_Trfase"/>
</dbReference>
<dbReference type="GO" id="GO:0008483">
    <property type="term" value="F:transaminase activity"/>
    <property type="evidence" value="ECO:0007669"/>
    <property type="project" value="InterPro"/>
</dbReference>
<protein>
    <submittedName>
        <fullName evidence="3">Uncharacterized protein</fullName>
    </submittedName>
</protein>
<dbReference type="GO" id="GO:0042802">
    <property type="term" value="F:identical protein binding"/>
    <property type="evidence" value="ECO:0007669"/>
    <property type="project" value="TreeGrafter"/>
</dbReference>
<reference evidence="3 4" key="1">
    <citation type="journal article" date="2020" name="Microb. Genom.">
        <title>Genetic diversity of clinical and environmental Mucorales isolates obtained from an investigation of mucormycosis cases among solid organ transplant recipients.</title>
        <authorList>
            <person name="Nguyen M.H."/>
            <person name="Kaul D."/>
            <person name="Muto C."/>
            <person name="Cheng S.J."/>
            <person name="Richter R.A."/>
            <person name="Bruno V.M."/>
            <person name="Liu G."/>
            <person name="Beyhan S."/>
            <person name="Sundermann A.J."/>
            <person name="Mounaud S."/>
            <person name="Pasculle A.W."/>
            <person name="Nierman W.C."/>
            <person name="Driscoll E."/>
            <person name="Cumbie R."/>
            <person name="Clancy C.J."/>
            <person name="Dupont C.L."/>
        </authorList>
    </citation>
    <scope>NUCLEOTIDE SEQUENCE [LARGE SCALE GENOMIC DNA]</scope>
    <source>
        <strain evidence="3 4">GL24</strain>
    </source>
</reference>
<evidence type="ECO:0000313" key="3">
    <source>
        <dbReference type="EMBL" id="KAG1538079.1"/>
    </source>
</evidence>
<dbReference type="Pfam" id="PF00202">
    <property type="entry name" value="Aminotran_3"/>
    <property type="match status" value="1"/>
</dbReference>
<dbReference type="Gene3D" id="3.90.1150.10">
    <property type="entry name" value="Aspartate Aminotransferase, domain 1"/>
    <property type="match status" value="1"/>
</dbReference>
<evidence type="ECO:0000256" key="1">
    <source>
        <dbReference type="ARBA" id="ARBA00001933"/>
    </source>
</evidence>
<dbReference type="EMBL" id="JAANIU010007356">
    <property type="protein sequence ID" value="KAG1538079.1"/>
    <property type="molecule type" value="Genomic_DNA"/>
</dbReference>
<proteinExistence type="inferred from homology"/>
<dbReference type="AlphaFoldDB" id="A0A9P7C6H4"/>
<sequence>MLTVVAQDDAEIRQLRHEVAGMRQVIEREMNRFTDERLRGCPVRATALDLMDEYGFDAGLARDVAMQIPLETEAHRGRGLMLGAVLSKDFAGQAGAILDHAAEQGLLTLQAGPDVLRFVPSLNITDEEVAEGLKRLRAAIAAFIATR</sequence>
<dbReference type="Proteomes" id="UP000740926">
    <property type="component" value="Unassembled WGS sequence"/>
</dbReference>
<comment type="similarity">
    <text evidence="2">Belongs to the class-III pyridoxal-phosphate-dependent aminotransferase family.</text>
</comment>
<comment type="caution">
    <text evidence="3">The sequence shown here is derived from an EMBL/GenBank/DDBJ whole genome shotgun (WGS) entry which is preliminary data.</text>
</comment>
<dbReference type="SUPFAM" id="SSF53383">
    <property type="entry name" value="PLP-dependent transferases"/>
    <property type="match status" value="1"/>
</dbReference>
<gene>
    <name evidence="3" type="ORF">G6F50_014731</name>
</gene>
<evidence type="ECO:0000256" key="2">
    <source>
        <dbReference type="ARBA" id="ARBA00008954"/>
    </source>
</evidence>
<dbReference type="PANTHER" id="PTHR11986">
    <property type="entry name" value="AMINOTRANSFERASE CLASS III"/>
    <property type="match status" value="1"/>
</dbReference>
<dbReference type="InterPro" id="IPR015422">
    <property type="entry name" value="PyrdxlP-dep_Trfase_small"/>
</dbReference>
<evidence type="ECO:0000313" key="4">
    <source>
        <dbReference type="Proteomes" id="UP000740926"/>
    </source>
</evidence>
<keyword evidence="4" id="KW-1185">Reference proteome</keyword>
<accession>A0A9P7C6H4</accession>
<dbReference type="InterPro" id="IPR005814">
    <property type="entry name" value="Aminotrans_3"/>
</dbReference>
<dbReference type="PANTHER" id="PTHR11986:SF113">
    <property type="entry name" value="SUCCINYLORNITHINE TRANSAMINASE"/>
    <property type="match status" value="1"/>
</dbReference>
<name>A0A9P7C6H4_9FUNG</name>
<dbReference type="GO" id="GO:0030170">
    <property type="term" value="F:pyridoxal phosphate binding"/>
    <property type="evidence" value="ECO:0007669"/>
    <property type="project" value="InterPro"/>
</dbReference>
<dbReference type="InterPro" id="IPR050103">
    <property type="entry name" value="Class-III_PLP-dep_AT"/>
</dbReference>
<comment type="cofactor">
    <cofactor evidence="1">
        <name>pyridoxal 5'-phosphate</name>
        <dbReference type="ChEBI" id="CHEBI:597326"/>
    </cofactor>
</comment>
<organism evidence="3 4">
    <name type="scientific">Rhizopus delemar</name>
    <dbReference type="NCBI Taxonomy" id="936053"/>
    <lineage>
        <taxon>Eukaryota</taxon>
        <taxon>Fungi</taxon>
        <taxon>Fungi incertae sedis</taxon>
        <taxon>Mucoromycota</taxon>
        <taxon>Mucoromycotina</taxon>
        <taxon>Mucoromycetes</taxon>
        <taxon>Mucorales</taxon>
        <taxon>Mucorineae</taxon>
        <taxon>Rhizopodaceae</taxon>
        <taxon>Rhizopus</taxon>
    </lineage>
</organism>